<sequence length="257" mass="29681">MILRWGRPERTAEPQLAGVTPDVRGGGVEVKPLTLPQFVPYSLQSSPGSRLDARLKVRLARLQLETEEREFQLRRELELKRLESCSLSEISCASLASALKSNPSHLTELDLSGNKLQDSAVKPLSDFLQSPNCRLQTLRSVHVFCSCTTKVTKIVNELSKTDVQGEVEGERADENEVERERADENEVERERADENEVERERKDIERERHDGHEMEVDAEDEDELEAEGEEQKDVKLTKMSRDRRRWENTWRKETKER</sequence>
<protein>
    <submittedName>
        <fullName evidence="1">Ribonuclease inhibitor</fullName>
    </submittedName>
</protein>
<comment type="caution">
    <text evidence="1">The sequence shown here is derived from an EMBL/GenBank/DDBJ whole genome shotgun (WGS) entry which is preliminary data.</text>
</comment>
<proteinExistence type="predicted"/>
<keyword evidence="2" id="KW-1185">Reference proteome</keyword>
<organism evidence="1 2">
    <name type="scientific">Nibea albiflora</name>
    <name type="common">Yellow drum</name>
    <name type="synonym">Corvina albiflora</name>
    <dbReference type="NCBI Taxonomy" id="240163"/>
    <lineage>
        <taxon>Eukaryota</taxon>
        <taxon>Metazoa</taxon>
        <taxon>Chordata</taxon>
        <taxon>Craniata</taxon>
        <taxon>Vertebrata</taxon>
        <taxon>Euteleostomi</taxon>
        <taxon>Actinopterygii</taxon>
        <taxon>Neopterygii</taxon>
        <taxon>Teleostei</taxon>
        <taxon>Neoteleostei</taxon>
        <taxon>Acanthomorphata</taxon>
        <taxon>Eupercaria</taxon>
        <taxon>Sciaenidae</taxon>
        <taxon>Nibea</taxon>
    </lineage>
</organism>
<gene>
    <name evidence="1" type="primary">RNH1.7</name>
    <name evidence="1" type="ORF">GBF38_002621</name>
</gene>
<name>A0ACB7EEB8_NIBAL</name>
<reference evidence="1" key="1">
    <citation type="submission" date="2020-04" db="EMBL/GenBank/DDBJ databases">
        <title>A chromosome-scale assembly and high-density genetic map of the yellow drum (Nibea albiflora) genome.</title>
        <authorList>
            <person name="Xu D."/>
            <person name="Zhang W."/>
            <person name="Chen R."/>
            <person name="Tan P."/>
            <person name="Wang L."/>
            <person name="Song H."/>
            <person name="Tian L."/>
            <person name="Zhu Q."/>
            <person name="Wang B."/>
        </authorList>
    </citation>
    <scope>NUCLEOTIDE SEQUENCE</scope>
    <source>
        <strain evidence="1">ZJHYS-2018</strain>
    </source>
</reference>
<dbReference type="Proteomes" id="UP000805704">
    <property type="component" value="Chromosome 9"/>
</dbReference>
<evidence type="ECO:0000313" key="2">
    <source>
        <dbReference type="Proteomes" id="UP000805704"/>
    </source>
</evidence>
<evidence type="ECO:0000313" key="1">
    <source>
        <dbReference type="EMBL" id="KAG8000354.1"/>
    </source>
</evidence>
<accession>A0ACB7EEB8</accession>
<dbReference type="EMBL" id="CM024797">
    <property type="protein sequence ID" value="KAG8000354.1"/>
    <property type="molecule type" value="Genomic_DNA"/>
</dbReference>